<dbReference type="Pfam" id="PF02544">
    <property type="entry name" value="Steroid_dh"/>
    <property type="match status" value="1"/>
</dbReference>
<evidence type="ECO:0000256" key="6">
    <source>
        <dbReference type="SAM" id="Phobius"/>
    </source>
</evidence>
<keyword evidence="5 6" id="KW-0472">Membrane</keyword>
<dbReference type="InterPro" id="IPR001104">
    <property type="entry name" value="3-oxo-5_a-steroid_4-DH_C"/>
</dbReference>
<dbReference type="GO" id="GO:0006629">
    <property type="term" value="P:lipid metabolic process"/>
    <property type="evidence" value="ECO:0007669"/>
    <property type="project" value="InterPro"/>
</dbReference>
<dbReference type="PROSITE" id="PS50244">
    <property type="entry name" value="S5A_REDUCTASE"/>
    <property type="match status" value="1"/>
</dbReference>
<proteinExistence type="inferred from homology"/>
<feature type="transmembrane region" description="Helical" evidence="6">
    <location>
        <begin position="156"/>
        <end position="173"/>
    </location>
</feature>
<keyword evidence="4 6" id="KW-1133">Transmembrane helix</keyword>
<feature type="transmembrane region" description="Helical" evidence="6">
    <location>
        <begin position="67"/>
        <end position="88"/>
    </location>
</feature>
<dbReference type="PANTHER" id="PTHR10556">
    <property type="entry name" value="3-OXO-5-ALPHA-STEROID 4-DEHYDROGENASE"/>
    <property type="match status" value="1"/>
</dbReference>
<reference evidence="8 9" key="1">
    <citation type="journal article" date="2019" name="Nat. Plants">
        <title>Genome sequencing of Musa balbisiana reveals subgenome evolution and function divergence in polyploid bananas.</title>
        <authorList>
            <person name="Yao X."/>
        </authorList>
    </citation>
    <scope>NUCLEOTIDE SEQUENCE [LARGE SCALE GENOMIC DNA]</scope>
    <source>
        <strain evidence="9">cv. DH-PKW</strain>
        <tissue evidence="8">Leaves</tissue>
    </source>
</reference>
<evidence type="ECO:0000313" key="8">
    <source>
        <dbReference type="EMBL" id="THU45049.1"/>
    </source>
</evidence>
<dbReference type="EMBL" id="PYDT01000011">
    <property type="protein sequence ID" value="THU45049.1"/>
    <property type="molecule type" value="Genomic_DNA"/>
</dbReference>
<name>A0A4S8IBC8_MUSBA</name>
<accession>A0A4S8IBC8</accession>
<protein>
    <recommendedName>
        <fullName evidence="7">3-oxo-5-alpha-steroid 4-dehydrogenase C-terminal domain-containing protein</fullName>
    </recommendedName>
</protein>
<dbReference type="AlphaFoldDB" id="A0A4S8IBC8"/>
<keyword evidence="3 6" id="KW-0812">Transmembrane</keyword>
<dbReference type="PANTHER" id="PTHR10556:SF35">
    <property type="entry name" value="3-OXO-5-ALPHA-STEROID 4-DEHYDROGENASE FAMILY PROTEIN"/>
    <property type="match status" value="1"/>
</dbReference>
<evidence type="ECO:0000256" key="5">
    <source>
        <dbReference type="ARBA" id="ARBA00023136"/>
    </source>
</evidence>
<evidence type="ECO:0000313" key="9">
    <source>
        <dbReference type="Proteomes" id="UP000317650"/>
    </source>
</evidence>
<dbReference type="Proteomes" id="UP000317650">
    <property type="component" value="Chromosome 2"/>
</dbReference>
<comment type="caution">
    <text evidence="8">The sequence shown here is derived from an EMBL/GenBank/DDBJ whole genome shotgun (WGS) entry which is preliminary data.</text>
</comment>
<evidence type="ECO:0000259" key="7">
    <source>
        <dbReference type="Pfam" id="PF02544"/>
    </source>
</evidence>
<evidence type="ECO:0000256" key="4">
    <source>
        <dbReference type="ARBA" id="ARBA00022989"/>
    </source>
</evidence>
<feature type="domain" description="3-oxo-5-alpha-steroid 4-dehydrogenase C-terminal" evidence="7">
    <location>
        <begin position="138"/>
        <end position="265"/>
    </location>
</feature>
<dbReference type="STRING" id="52838.A0A4S8IBC8"/>
<evidence type="ECO:0000256" key="2">
    <source>
        <dbReference type="ARBA" id="ARBA00007742"/>
    </source>
</evidence>
<evidence type="ECO:0000256" key="3">
    <source>
        <dbReference type="ARBA" id="ARBA00022692"/>
    </source>
</evidence>
<feature type="transmembrane region" description="Helical" evidence="6">
    <location>
        <begin position="194"/>
        <end position="215"/>
    </location>
</feature>
<sequence length="265" mass="29437">MSILSGFLYPPPPSAIITAMTVISSGALAYFGLSEACGKHLQYSKFWNAGSGPSGKQIRVSSRVGMLLLYTPALAAAAAAFAVPTVVADDRCRLLALALALHFFKRDFEVLFIHQYSGNMILDSAIPITLSYFTGTVCMIYAQYLTQGVPGPKLDLKVAGEVLFLVGIAGNFYHHYLLSKLREKGDKTYKIPKGGLFGLVICPHYLFEIIIFIGFCLISQTLYSFLFALGTLWYLMGRSYATRRWYLSKFENFPRQVKALIPYVF</sequence>
<dbReference type="GO" id="GO:0016020">
    <property type="term" value="C:membrane"/>
    <property type="evidence" value="ECO:0007669"/>
    <property type="project" value="UniProtKB-SubCell"/>
</dbReference>
<organism evidence="8 9">
    <name type="scientific">Musa balbisiana</name>
    <name type="common">Banana</name>
    <dbReference type="NCBI Taxonomy" id="52838"/>
    <lineage>
        <taxon>Eukaryota</taxon>
        <taxon>Viridiplantae</taxon>
        <taxon>Streptophyta</taxon>
        <taxon>Embryophyta</taxon>
        <taxon>Tracheophyta</taxon>
        <taxon>Spermatophyta</taxon>
        <taxon>Magnoliopsida</taxon>
        <taxon>Liliopsida</taxon>
        <taxon>Zingiberales</taxon>
        <taxon>Musaceae</taxon>
        <taxon>Musa</taxon>
    </lineage>
</organism>
<gene>
    <name evidence="8" type="ORF">C4D60_Mb02t13780</name>
</gene>
<evidence type="ECO:0000256" key="1">
    <source>
        <dbReference type="ARBA" id="ARBA00004141"/>
    </source>
</evidence>
<feature type="transmembrane region" description="Helical" evidence="6">
    <location>
        <begin position="125"/>
        <end position="144"/>
    </location>
</feature>
<keyword evidence="9" id="KW-1185">Reference proteome</keyword>
<feature type="transmembrane region" description="Helical" evidence="6">
    <location>
        <begin position="15"/>
        <end position="33"/>
    </location>
</feature>
<feature type="transmembrane region" description="Helical" evidence="6">
    <location>
        <begin position="221"/>
        <end position="241"/>
    </location>
</feature>
<dbReference type="GO" id="GO:0016627">
    <property type="term" value="F:oxidoreductase activity, acting on the CH-CH group of donors"/>
    <property type="evidence" value="ECO:0007669"/>
    <property type="project" value="InterPro"/>
</dbReference>
<dbReference type="FunFam" id="1.20.120.1630:FF:000017">
    <property type="entry name" value="3-oxo-5-alpha-steroid 4-dehydrogenase family protein"/>
    <property type="match status" value="1"/>
</dbReference>
<comment type="similarity">
    <text evidence="2">Belongs to the steroid 5-alpha reductase family.</text>
</comment>
<comment type="subcellular location">
    <subcellularLocation>
        <location evidence="1">Membrane</location>
        <topology evidence="1">Multi-pass membrane protein</topology>
    </subcellularLocation>
</comment>
<dbReference type="Gene3D" id="1.20.120.1630">
    <property type="match status" value="1"/>
</dbReference>
<dbReference type="InterPro" id="IPR039357">
    <property type="entry name" value="SRD5A/TECR"/>
</dbReference>